<dbReference type="EMBL" id="CAJVPM010000423">
    <property type="protein sequence ID" value="CAG8444178.1"/>
    <property type="molecule type" value="Genomic_DNA"/>
</dbReference>
<dbReference type="Proteomes" id="UP000789860">
    <property type="component" value="Unassembled WGS sequence"/>
</dbReference>
<keyword evidence="2" id="KW-1185">Reference proteome</keyword>
<proteinExistence type="predicted"/>
<organism evidence="1 2">
    <name type="scientific">Scutellospora calospora</name>
    <dbReference type="NCBI Taxonomy" id="85575"/>
    <lineage>
        <taxon>Eukaryota</taxon>
        <taxon>Fungi</taxon>
        <taxon>Fungi incertae sedis</taxon>
        <taxon>Mucoromycota</taxon>
        <taxon>Glomeromycotina</taxon>
        <taxon>Glomeromycetes</taxon>
        <taxon>Diversisporales</taxon>
        <taxon>Gigasporaceae</taxon>
        <taxon>Scutellospora</taxon>
    </lineage>
</organism>
<name>A0ACA9JZP8_9GLOM</name>
<protein>
    <submittedName>
        <fullName evidence="1">7105_t:CDS:1</fullName>
    </submittedName>
</protein>
<accession>A0ACA9JZP8</accession>
<evidence type="ECO:0000313" key="1">
    <source>
        <dbReference type="EMBL" id="CAG8444178.1"/>
    </source>
</evidence>
<feature type="non-terminal residue" evidence="1">
    <location>
        <position position="1"/>
    </location>
</feature>
<evidence type="ECO:0000313" key="2">
    <source>
        <dbReference type="Proteomes" id="UP000789860"/>
    </source>
</evidence>
<sequence length="47" mass="5515">VANQIPQTPKQIVKTNQKSKFIPANIEENEDTERQKNQKKINIKLRI</sequence>
<gene>
    <name evidence="1" type="ORF">SCALOS_LOCUS821</name>
</gene>
<comment type="caution">
    <text evidence="1">The sequence shown here is derived from an EMBL/GenBank/DDBJ whole genome shotgun (WGS) entry which is preliminary data.</text>
</comment>
<reference evidence="1" key="1">
    <citation type="submission" date="2021-06" db="EMBL/GenBank/DDBJ databases">
        <authorList>
            <person name="Kallberg Y."/>
            <person name="Tangrot J."/>
            <person name="Rosling A."/>
        </authorList>
    </citation>
    <scope>NUCLEOTIDE SEQUENCE</scope>
    <source>
        <strain evidence="1">AU212A</strain>
    </source>
</reference>